<organism evidence="6 7">
    <name type="scientific">Sphingomonas glaciei</name>
    <dbReference type="NCBI Taxonomy" id="2938948"/>
    <lineage>
        <taxon>Bacteria</taxon>
        <taxon>Pseudomonadati</taxon>
        <taxon>Pseudomonadota</taxon>
        <taxon>Alphaproteobacteria</taxon>
        <taxon>Sphingomonadales</taxon>
        <taxon>Sphingomonadaceae</taxon>
        <taxon>Sphingomonas</taxon>
    </lineage>
</organism>
<reference evidence="6 7" key="1">
    <citation type="submission" date="2022-05" db="EMBL/GenBank/DDBJ databases">
        <title>S8-45 Sphingomonas ultraviolaceadurans.</title>
        <authorList>
            <person name="Liu Y."/>
        </authorList>
    </citation>
    <scope>NUCLEOTIDE SEQUENCE [LARGE SCALE GENOMIC DNA]</scope>
    <source>
        <strain evidence="6 7">S8-45</strain>
    </source>
</reference>
<dbReference type="Proteomes" id="UP000831921">
    <property type="component" value="Chromosome"/>
</dbReference>
<feature type="transmembrane region" description="Helical" evidence="5">
    <location>
        <begin position="20"/>
        <end position="39"/>
    </location>
</feature>
<keyword evidence="4 5" id="KW-0472">Membrane</keyword>
<dbReference type="RefSeq" id="WP_249503946.1">
    <property type="nucleotide sequence ID" value="NZ_CP097253.1"/>
</dbReference>
<name>A0ABY5MW03_9SPHN</name>
<evidence type="ECO:0000313" key="6">
    <source>
        <dbReference type="EMBL" id="UUR08166.1"/>
    </source>
</evidence>
<dbReference type="EMBL" id="CP097253">
    <property type="protein sequence ID" value="UUR08166.1"/>
    <property type="molecule type" value="Genomic_DNA"/>
</dbReference>
<keyword evidence="3 5" id="KW-1133">Transmembrane helix</keyword>
<dbReference type="Pfam" id="PF04228">
    <property type="entry name" value="Zn_peptidase"/>
    <property type="match status" value="1"/>
</dbReference>
<accession>A0ABY5MW03</accession>
<comment type="subcellular location">
    <subcellularLocation>
        <location evidence="1">Membrane</location>
        <topology evidence="1">Single-pass membrane protein</topology>
    </subcellularLocation>
</comment>
<sequence>MRLGGGNDDDFIDRTGQSGGMPVLGGGGGILGLLIPLVLSRFGIVGILILALGYCALGGLGGGGILGGGGSPTQQTGDAPNSRLSPEVARELELTLNNTDQVWTQLFAASGQRYVEPTLVAYRGGTGTACGQGQASFGPFYCPGDQSIYIDPSFFNELSQKFGAPGDFARYYVIAHEVGHHIQKLEGTLDRASTAQARLGKAEGNAVQVGVELQADCYAGVWAALAKNPEGGRALENGDLEEGLRAAEAIGDDALMQGAGQAVRPESFTHGSSQQRMEALRRGLQSGDPSVCNYNRV</sequence>
<keyword evidence="2 5" id="KW-0812">Transmembrane</keyword>
<dbReference type="InterPro" id="IPR007343">
    <property type="entry name" value="Uncharacterised_pept_Zn_put"/>
</dbReference>
<evidence type="ECO:0000256" key="4">
    <source>
        <dbReference type="ARBA" id="ARBA00023136"/>
    </source>
</evidence>
<dbReference type="PANTHER" id="PTHR30168">
    <property type="entry name" value="PUTATIVE MEMBRANE PROTEIN YPFJ"/>
    <property type="match status" value="1"/>
</dbReference>
<keyword evidence="7" id="KW-1185">Reference proteome</keyword>
<protein>
    <submittedName>
        <fullName evidence="6">Neutral zinc metallopeptidase</fullName>
    </submittedName>
</protein>
<evidence type="ECO:0000256" key="3">
    <source>
        <dbReference type="ARBA" id="ARBA00022989"/>
    </source>
</evidence>
<gene>
    <name evidence="6" type="ORF">M1K48_00515</name>
</gene>
<evidence type="ECO:0000256" key="1">
    <source>
        <dbReference type="ARBA" id="ARBA00004167"/>
    </source>
</evidence>
<feature type="transmembrane region" description="Helical" evidence="5">
    <location>
        <begin position="46"/>
        <end position="66"/>
    </location>
</feature>
<proteinExistence type="predicted"/>
<evidence type="ECO:0000256" key="5">
    <source>
        <dbReference type="SAM" id="Phobius"/>
    </source>
</evidence>
<evidence type="ECO:0000313" key="7">
    <source>
        <dbReference type="Proteomes" id="UP000831921"/>
    </source>
</evidence>
<dbReference type="PANTHER" id="PTHR30168:SF0">
    <property type="entry name" value="INNER MEMBRANE PROTEIN"/>
    <property type="match status" value="1"/>
</dbReference>
<evidence type="ECO:0000256" key="2">
    <source>
        <dbReference type="ARBA" id="ARBA00022692"/>
    </source>
</evidence>